<evidence type="ECO:0000256" key="7">
    <source>
        <dbReference type="ARBA" id="ARBA00023010"/>
    </source>
</evidence>
<evidence type="ECO:0000256" key="5">
    <source>
        <dbReference type="ARBA" id="ARBA00022927"/>
    </source>
</evidence>
<dbReference type="PRINTS" id="PR01506">
    <property type="entry name" value="TATBPROTEIN"/>
</dbReference>
<comment type="subcellular location">
    <subcellularLocation>
        <location evidence="9">Cell membrane</location>
        <topology evidence="9">Single-pass membrane protein</topology>
    </subcellularLocation>
    <subcellularLocation>
        <location evidence="1">Membrane</location>
        <topology evidence="1">Single-pass membrane protein</topology>
    </subcellularLocation>
</comment>
<evidence type="ECO:0000256" key="10">
    <source>
        <dbReference type="SAM" id="MobiDB-lite"/>
    </source>
</evidence>
<dbReference type="Pfam" id="PF02416">
    <property type="entry name" value="TatA_B_E"/>
    <property type="match status" value="1"/>
</dbReference>
<comment type="similarity">
    <text evidence="9">Belongs to the TatB family.</text>
</comment>
<protein>
    <recommendedName>
        <fullName evidence="9">Sec-independent protein translocase protein TatB</fullName>
    </recommendedName>
</protein>
<keyword evidence="3 9" id="KW-1003">Cell membrane</keyword>
<feature type="compositionally biased region" description="Low complexity" evidence="10">
    <location>
        <begin position="182"/>
        <end position="194"/>
    </location>
</feature>
<keyword evidence="2 9" id="KW-0813">Transport</keyword>
<evidence type="ECO:0000256" key="4">
    <source>
        <dbReference type="ARBA" id="ARBA00022692"/>
    </source>
</evidence>
<reference evidence="12 13" key="1">
    <citation type="submission" date="2024-06" db="EMBL/GenBank/DDBJ databases">
        <title>Genomic Encyclopedia of Type Strains, Phase IV (KMG-IV): sequencing the most valuable type-strain genomes for metagenomic binning, comparative biology and taxonomic classification.</title>
        <authorList>
            <person name="Goeker M."/>
        </authorList>
    </citation>
    <scope>NUCLEOTIDE SEQUENCE [LARGE SCALE GENOMIC DNA]</scope>
    <source>
        <strain evidence="12 13">DSM 105042</strain>
    </source>
</reference>
<dbReference type="InterPro" id="IPR018448">
    <property type="entry name" value="TatB"/>
</dbReference>
<proteinExistence type="inferred from homology"/>
<keyword evidence="13" id="KW-1185">Reference proteome</keyword>
<keyword evidence="8 9" id="KW-0472">Membrane</keyword>
<evidence type="ECO:0000256" key="8">
    <source>
        <dbReference type="ARBA" id="ARBA00023136"/>
    </source>
</evidence>
<evidence type="ECO:0000256" key="6">
    <source>
        <dbReference type="ARBA" id="ARBA00022989"/>
    </source>
</evidence>
<dbReference type="Proteomes" id="UP001549031">
    <property type="component" value="Unassembled WGS sequence"/>
</dbReference>
<feature type="compositionally biased region" description="Basic and acidic residues" evidence="10">
    <location>
        <begin position="92"/>
        <end position="110"/>
    </location>
</feature>
<evidence type="ECO:0000256" key="9">
    <source>
        <dbReference type="HAMAP-Rule" id="MF_00237"/>
    </source>
</evidence>
<comment type="caution">
    <text evidence="12">The sequence shown here is derived from an EMBL/GenBank/DDBJ whole genome shotgun (WGS) entry which is preliminary data.</text>
</comment>
<feature type="region of interest" description="Disordered" evidence="10">
    <location>
        <begin position="92"/>
        <end position="124"/>
    </location>
</feature>
<keyword evidence="5 9" id="KW-0653">Protein transport</keyword>
<feature type="transmembrane region" description="Helical" evidence="11">
    <location>
        <begin position="6"/>
        <end position="25"/>
    </location>
</feature>
<feature type="region of interest" description="Disordered" evidence="10">
    <location>
        <begin position="152"/>
        <end position="232"/>
    </location>
</feature>
<keyword evidence="6 9" id="KW-1133">Transmembrane helix</keyword>
<dbReference type="HAMAP" id="MF_00237">
    <property type="entry name" value="TatB"/>
    <property type="match status" value="1"/>
</dbReference>
<name>A0ABV2HAB1_9HYPH</name>
<dbReference type="RefSeq" id="WP_247245230.1">
    <property type="nucleotide sequence ID" value="NZ_JALJRA010000014.1"/>
</dbReference>
<dbReference type="InterPro" id="IPR003369">
    <property type="entry name" value="TatA/B/E"/>
</dbReference>
<evidence type="ECO:0000256" key="2">
    <source>
        <dbReference type="ARBA" id="ARBA00022448"/>
    </source>
</evidence>
<evidence type="ECO:0000256" key="1">
    <source>
        <dbReference type="ARBA" id="ARBA00004167"/>
    </source>
</evidence>
<dbReference type="EMBL" id="JBEPLJ010000014">
    <property type="protein sequence ID" value="MET3587486.1"/>
    <property type="molecule type" value="Genomic_DNA"/>
</dbReference>
<evidence type="ECO:0000313" key="13">
    <source>
        <dbReference type="Proteomes" id="UP001549031"/>
    </source>
</evidence>
<comment type="subunit">
    <text evidence="9">The Tat system comprises two distinct complexes: a TatABC complex, containing multiple copies of TatA, TatB and TatC subunits, and a separate TatA complex, containing only TatA subunits. Substrates initially bind to the TatABC complex, which probably triggers association of the separate TatA complex to form the active translocon.</text>
</comment>
<dbReference type="NCBIfam" id="TIGR01410">
    <property type="entry name" value="tatB"/>
    <property type="match status" value="1"/>
</dbReference>
<evidence type="ECO:0000313" key="12">
    <source>
        <dbReference type="EMBL" id="MET3587486.1"/>
    </source>
</evidence>
<evidence type="ECO:0000256" key="11">
    <source>
        <dbReference type="SAM" id="Phobius"/>
    </source>
</evidence>
<gene>
    <name evidence="9" type="primary">tatB</name>
    <name evidence="12" type="ORF">ABID21_003611</name>
</gene>
<dbReference type="Gene3D" id="1.20.5.3310">
    <property type="match status" value="1"/>
</dbReference>
<feature type="compositionally biased region" description="Low complexity" evidence="10">
    <location>
        <begin position="160"/>
        <end position="174"/>
    </location>
</feature>
<accession>A0ABV2HAB1</accession>
<sequence length="232" mass="24625">MLDIGWTELLVIGIILIVVVGPKDLPPMLRAFGKMTANLRKIAGEFRSQFDEALRESEMDDVRKTIADVQKLNPSNALRDAINPLRQMGNEIRTDLEKSTRVEKPSEPQKLETAATQAEKPDLEAQKAVEGKVPAVQPAAVSVPQPAMTLPSTPPVLFEAPATPAAAPDTAAKPARSKPAKARAAPADGMAADAAKPKRTRAPAAAKTAAPAEKPAPRKRAANKADTPKDDA</sequence>
<keyword evidence="4 9" id="KW-0812">Transmembrane</keyword>
<keyword evidence="7 9" id="KW-0811">Translocation</keyword>
<organism evidence="12 13">
    <name type="scientific">Pseudorhizobium tarimense</name>
    <dbReference type="NCBI Taxonomy" id="1079109"/>
    <lineage>
        <taxon>Bacteria</taxon>
        <taxon>Pseudomonadati</taxon>
        <taxon>Pseudomonadota</taxon>
        <taxon>Alphaproteobacteria</taxon>
        <taxon>Hyphomicrobiales</taxon>
        <taxon>Rhizobiaceae</taxon>
        <taxon>Rhizobium/Agrobacterium group</taxon>
        <taxon>Pseudorhizobium</taxon>
    </lineage>
</organism>
<feature type="compositionally biased region" description="Low complexity" evidence="10">
    <location>
        <begin position="202"/>
        <end position="213"/>
    </location>
</feature>
<comment type="function">
    <text evidence="9">Part of the twin-arginine translocation (Tat) system that transports large folded proteins containing a characteristic twin-arginine motif in their signal peptide across membranes. Together with TatC, TatB is part of a receptor directly interacting with Tat signal peptides. TatB may form an oligomeric binding site that transiently accommodates folded Tat precursor proteins before their translocation.</text>
</comment>
<evidence type="ECO:0000256" key="3">
    <source>
        <dbReference type="ARBA" id="ARBA00022475"/>
    </source>
</evidence>